<protein>
    <submittedName>
        <fullName evidence="1">Uncharacterized protein</fullName>
    </submittedName>
</protein>
<evidence type="ECO:0000313" key="2">
    <source>
        <dbReference type="Proteomes" id="UP001569175"/>
    </source>
</evidence>
<comment type="caution">
    <text evidence="1">The sequence shown here is derived from an EMBL/GenBank/DDBJ whole genome shotgun (WGS) entry which is preliminary data.</text>
</comment>
<dbReference type="RefSeq" id="WP_371708426.1">
    <property type="nucleotide sequence ID" value="NZ_JBGOOL010000086.1"/>
</dbReference>
<name>A0ABV4KUZ8_9VIBR</name>
<dbReference type="Proteomes" id="UP001569175">
    <property type="component" value="Unassembled WGS sequence"/>
</dbReference>
<evidence type="ECO:0000313" key="1">
    <source>
        <dbReference type="EMBL" id="MEZ8055593.1"/>
    </source>
</evidence>
<organism evidence="1 2">
    <name type="scientific">Vibrio atlanticus</name>
    <dbReference type="NCBI Taxonomy" id="693153"/>
    <lineage>
        <taxon>Bacteria</taxon>
        <taxon>Pseudomonadati</taxon>
        <taxon>Pseudomonadota</taxon>
        <taxon>Gammaproteobacteria</taxon>
        <taxon>Vibrionales</taxon>
        <taxon>Vibrionaceae</taxon>
        <taxon>Vibrio</taxon>
    </lineage>
</organism>
<reference evidence="1 2" key="1">
    <citation type="submission" date="2024-06" db="EMBL/GenBank/DDBJ databases">
        <authorList>
            <person name="Steensen K."/>
            <person name="Seneca J."/>
            <person name="Bartlau N."/>
            <person name="Yu A.X."/>
            <person name="Polz M.F."/>
        </authorList>
    </citation>
    <scope>NUCLEOTIDE SEQUENCE [LARGE SCALE GENOMIC DNA]</scope>
    <source>
        <strain evidence="1 2">1F9</strain>
    </source>
</reference>
<accession>A0ABV4KUZ8</accession>
<sequence length="42" mass="4833">MSCIALNAVEATPFYQYIDRECSNGYTFRMMKAERSSLGYTI</sequence>
<gene>
    <name evidence="1" type="ORF">ACED57_20970</name>
</gene>
<dbReference type="EMBL" id="JBGOOL010000086">
    <property type="protein sequence ID" value="MEZ8055593.1"/>
    <property type="molecule type" value="Genomic_DNA"/>
</dbReference>
<proteinExistence type="predicted"/>
<keyword evidence="2" id="KW-1185">Reference proteome</keyword>